<gene>
    <name evidence="1" type="ORF">BSTOLATCC_MIC6618</name>
</gene>
<keyword evidence="2" id="KW-1185">Reference proteome</keyword>
<proteinExistence type="predicted"/>
<dbReference type="Proteomes" id="UP001162131">
    <property type="component" value="Unassembled WGS sequence"/>
</dbReference>
<evidence type="ECO:0000313" key="1">
    <source>
        <dbReference type="EMBL" id="CAG9312518.1"/>
    </source>
</evidence>
<comment type="caution">
    <text evidence="1">The sequence shown here is derived from an EMBL/GenBank/DDBJ whole genome shotgun (WGS) entry which is preliminary data.</text>
</comment>
<dbReference type="AlphaFoldDB" id="A0AAU9IW18"/>
<name>A0AAU9IW18_9CILI</name>
<evidence type="ECO:0000313" key="2">
    <source>
        <dbReference type="Proteomes" id="UP001162131"/>
    </source>
</evidence>
<organism evidence="1 2">
    <name type="scientific">Blepharisma stoltei</name>
    <dbReference type="NCBI Taxonomy" id="1481888"/>
    <lineage>
        <taxon>Eukaryota</taxon>
        <taxon>Sar</taxon>
        <taxon>Alveolata</taxon>
        <taxon>Ciliophora</taxon>
        <taxon>Postciliodesmatophora</taxon>
        <taxon>Heterotrichea</taxon>
        <taxon>Heterotrichida</taxon>
        <taxon>Blepharismidae</taxon>
        <taxon>Blepharisma</taxon>
    </lineage>
</organism>
<sequence length="70" mass="7972">MPFKWYITTNRTISILFPQQLNNNLRNESKAACKVCLLNEEFSSTRQLQVQPSATSWSISKNTDSLSFSG</sequence>
<reference evidence="1" key="1">
    <citation type="submission" date="2021-09" db="EMBL/GenBank/DDBJ databases">
        <authorList>
            <consortium name="AG Swart"/>
            <person name="Singh M."/>
            <person name="Singh A."/>
            <person name="Seah K."/>
            <person name="Emmerich C."/>
        </authorList>
    </citation>
    <scope>NUCLEOTIDE SEQUENCE</scope>
    <source>
        <strain evidence="1">ATCC30299</strain>
    </source>
</reference>
<protein>
    <submittedName>
        <fullName evidence="1">Uncharacterized protein</fullName>
    </submittedName>
</protein>
<dbReference type="EMBL" id="CAJZBQ010000006">
    <property type="protein sequence ID" value="CAG9312518.1"/>
    <property type="molecule type" value="Genomic_DNA"/>
</dbReference>
<accession>A0AAU9IW18</accession>